<comment type="caution">
    <text evidence="1">The sequence shown here is derived from an EMBL/GenBank/DDBJ whole genome shotgun (WGS) entry which is preliminary data.</text>
</comment>
<sequence>MQTGFSLYHFILSTTSARRRKFTRYEDSERKAAYYNYISFLGAIDHVGFGAFDKETFYQLHLQCFHFHPWCAERTLKEMSLRATRHSAFLSCSLIVETLSK</sequence>
<dbReference type="InParanoid" id="A0A024GTD2"/>
<proteinExistence type="predicted"/>
<gene>
    <name evidence="1" type="ORF">BN9_118010</name>
</gene>
<reference evidence="1 2" key="1">
    <citation type="submission" date="2012-05" db="EMBL/GenBank/DDBJ databases">
        <title>Recombination and specialization in a pathogen metapopulation.</title>
        <authorList>
            <person name="Gardiner A."/>
            <person name="Kemen E."/>
            <person name="Schultz-Larsen T."/>
            <person name="MacLean D."/>
            <person name="Van Oosterhout C."/>
            <person name="Jones J.D.G."/>
        </authorList>
    </citation>
    <scope>NUCLEOTIDE SEQUENCE [LARGE SCALE GENOMIC DNA]</scope>
    <source>
        <strain evidence="1 2">Ac Nc2</strain>
    </source>
</reference>
<name>A0A024GTD2_9STRA</name>
<dbReference type="EMBL" id="CAIX01000421">
    <property type="protein sequence ID" value="CCI50218.1"/>
    <property type="molecule type" value="Genomic_DNA"/>
</dbReference>
<organism evidence="1 2">
    <name type="scientific">Albugo candida</name>
    <dbReference type="NCBI Taxonomy" id="65357"/>
    <lineage>
        <taxon>Eukaryota</taxon>
        <taxon>Sar</taxon>
        <taxon>Stramenopiles</taxon>
        <taxon>Oomycota</taxon>
        <taxon>Peronosporomycetes</taxon>
        <taxon>Albuginales</taxon>
        <taxon>Albuginaceae</taxon>
        <taxon>Albugo</taxon>
    </lineage>
</organism>
<dbReference type="Proteomes" id="UP000053237">
    <property type="component" value="Unassembled WGS sequence"/>
</dbReference>
<evidence type="ECO:0000313" key="2">
    <source>
        <dbReference type="Proteomes" id="UP000053237"/>
    </source>
</evidence>
<keyword evidence="2" id="KW-1185">Reference proteome</keyword>
<protein>
    <submittedName>
        <fullName evidence="1">Uncharacterized protein</fullName>
    </submittedName>
</protein>
<dbReference type="AlphaFoldDB" id="A0A024GTD2"/>
<accession>A0A024GTD2</accession>
<evidence type="ECO:0000313" key="1">
    <source>
        <dbReference type="EMBL" id="CCI50218.1"/>
    </source>
</evidence>